<reference evidence="1 2" key="1">
    <citation type="journal article" date="2019" name="Commun. Biol.">
        <title>The bagworm genome reveals a unique fibroin gene that provides high tensile strength.</title>
        <authorList>
            <person name="Kono N."/>
            <person name="Nakamura H."/>
            <person name="Ohtoshi R."/>
            <person name="Tomita M."/>
            <person name="Numata K."/>
            <person name="Arakawa K."/>
        </authorList>
    </citation>
    <scope>NUCLEOTIDE SEQUENCE [LARGE SCALE GENOMIC DNA]</scope>
</reference>
<dbReference type="Proteomes" id="UP000299102">
    <property type="component" value="Unassembled WGS sequence"/>
</dbReference>
<comment type="caution">
    <text evidence="1">The sequence shown here is derived from an EMBL/GenBank/DDBJ whole genome shotgun (WGS) entry which is preliminary data.</text>
</comment>
<keyword evidence="2" id="KW-1185">Reference proteome</keyword>
<sequence>MQYYPFLTRKETDIHVTAKSLDLPVVLNQHGRRINSFIFCVDRRQCQSRSRFPFRSWSHFNFVADSTLVFDPNPALNFASGTVFDFRPSPVPDFALRPVPSPFNFDFATYQSQFGCERSRSAPQSQSTKVCSQSRRSFVTIIPLRVYDRPIAPTPARSAVVACDLWFSARTRCCHVTTPRRTDDIRYCANTKDI</sequence>
<gene>
    <name evidence="1" type="ORF">EVAR_4191_1</name>
</gene>
<protein>
    <submittedName>
        <fullName evidence="1">Uncharacterized protein</fullName>
    </submittedName>
</protein>
<dbReference type="AlphaFoldDB" id="A0A4C1TH34"/>
<accession>A0A4C1TH34</accession>
<name>A0A4C1TH34_EUMVA</name>
<proteinExistence type="predicted"/>
<evidence type="ECO:0000313" key="1">
    <source>
        <dbReference type="EMBL" id="GBP13435.1"/>
    </source>
</evidence>
<organism evidence="1 2">
    <name type="scientific">Eumeta variegata</name>
    <name type="common">Bagworm moth</name>
    <name type="synonym">Eumeta japonica</name>
    <dbReference type="NCBI Taxonomy" id="151549"/>
    <lineage>
        <taxon>Eukaryota</taxon>
        <taxon>Metazoa</taxon>
        <taxon>Ecdysozoa</taxon>
        <taxon>Arthropoda</taxon>
        <taxon>Hexapoda</taxon>
        <taxon>Insecta</taxon>
        <taxon>Pterygota</taxon>
        <taxon>Neoptera</taxon>
        <taxon>Endopterygota</taxon>
        <taxon>Lepidoptera</taxon>
        <taxon>Glossata</taxon>
        <taxon>Ditrysia</taxon>
        <taxon>Tineoidea</taxon>
        <taxon>Psychidae</taxon>
        <taxon>Oiketicinae</taxon>
        <taxon>Eumeta</taxon>
    </lineage>
</organism>
<evidence type="ECO:0000313" key="2">
    <source>
        <dbReference type="Proteomes" id="UP000299102"/>
    </source>
</evidence>
<dbReference type="EMBL" id="BGZK01000057">
    <property type="protein sequence ID" value="GBP13435.1"/>
    <property type="molecule type" value="Genomic_DNA"/>
</dbReference>